<keyword evidence="4 9" id="KW-0812">Transmembrane</keyword>
<dbReference type="SUPFAM" id="SSF56672">
    <property type="entry name" value="DNA/RNA polymerases"/>
    <property type="match status" value="1"/>
</dbReference>
<keyword evidence="6 9" id="KW-0472">Membrane</keyword>
<dbReference type="Gene3D" id="3.30.1490.100">
    <property type="entry name" value="DNA polymerase, Y-family, little finger domain"/>
    <property type="match status" value="1"/>
</dbReference>
<dbReference type="GO" id="GO:0006281">
    <property type="term" value="P:DNA repair"/>
    <property type="evidence" value="ECO:0007669"/>
    <property type="project" value="InterPro"/>
</dbReference>
<feature type="transmembrane region" description="Helical" evidence="9">
    <location>
        <begin position="206"/>
        <end position="225"/>
    </location>
</feature>
<comment type="similarity">
    <text evidence="2">Belongs to the chloride channel CLIC family.</text>
</comment>
<dbReference type="SUPFAM" id="SSF90123">
    <property type="entry name" value="ABC transporter transmembrane region"/>
    <property type="match status" value="2"/>
</dbReference>
<feature type="signal peptide" evidence="10">
    <location>
        <begin position="1"/>
        <end position="22"/>
    </location>
</feature>
<dbReference type="Pfam" id="PF11799">
    <property type="entry name" value="IMS_C"/>
    <property type="match status" value="1"/>
</dbReference>
<dbReference type="Gene3D" id="1.10.150.810">
    <property type="match status" value="2"/>
</dbReference>
<feature type="transmembrane region" description="Helical" evidence="9">
    <location>
        <begin position="300"/>
        <end position="325"/>
    </location>
</feature>
<dbReference type="InterPro" id="IPR043128">
    <property type="entry name" value="Rev_trsase/Diguanyl_cyclase"/>
</dbReference>
<dbReference type="InterPro" id="IPR036282">
    <property type="entry name" value="Glutathione-S-Trfase_C_sf"/>
</dbReference>
<evidence type="ECO:0000256" key="1">
    <source>
        <dbReference type="ARBA" id="ARBA00004167"/>
    </source>
</evidence>
<dbReference type="GO" id="GO:0005524">
    <property type="term" value="F:ATP binding"/>
    <property type="evidence" value="ECO:0007669"/>
    <property type="project" value="InterPro"/>
</dbReference>
<feature type="chain" id="PRO_5013158583" description="DNA polymerase kappa" evidence="10">
    <location>
        <begin position="23"/>
        <end position="2972"/>
    </location>
</feature>
<dbReference type="InterPro" id="IPR036249">
    <property type="entry name" value="Thioredoxin-like_sf"/>
</dbReference>
<dbReference type="InterPro" id="IPR036775">
    <property type="entry name" value="DNA_pol_Y-fam_lit_finger_sf"/>
</dbReference>
<dbReference type="GO" id="GO:0005634">
    <property type="term" value="C:nucleus"/>
    <property type="evidence" value="ECO:0007669"/>
    <property type="project" value="TreeGrafter"/>
</dbReference>
<dbReference type="GO" id="GO:0005509">
    <property type="term" value="F:calcium ion binding"/>
    <property type="evidence" value="ECO:0007669"/>
    <property type="project" value="InterPro"/>
</dbReference>
<dbReference type="SUPFAM" id="SSF47616">
    <property type="entry name" value="GST C-terminal domain-like"/>
    <property type="match status" value="1"/>
</dbReference>
<sequence length="2972" mass="327149">MVRCCRLVGASLLLVFCTSANGSCDMDAARRNSTACHNVFADENSFVQSWKRADRVPADQHPWLPTSGLQLKTMWWAPIMWLVVLVPLAVMLCMATKPEKGATEALLHSQNQEFRDHEMEAGNSCKDIHLDVAGLRDIWLCEVQRQGPKANLLKVLLQHCISESWMANAYGTFLGALAFLCSLSLSIALGQLLAGVRRASPSSDSFDGWMIVLACAVLPCVVGCLEAESCTRNARFSARSSAALMGLLGAKAQQLPATKAGMDPLASLGGIEGAMRISDQIGEAVPCLWRAAMACAQATILLAWLWMRFGALVCLAPLGFVPLLVVTACRLHGLVEAYVSYETAAQLRQDFVSDAQSKHGLPQVPTQNFLERAQGLRREELDFLWMMHNVSYQVSLLAARWPQLVALACIVTISILAPQQPEVLLPLFLQVHCLLRQLSVCSSSVTKLGTAKPALARVEAFLHRPELEKAILQDPGLCLHLTGSFAWEDSEIESLPVLVDLDLKVPCAALLAVLGTSGAGKTSLLYAAAGALRPLADACMRRTPSALLLPSKPWIFPGSLQDNILCGRCLDLDRYQTVVKATGLEHADNDPASWDTAKVALARAAYGREELVLMDDPFNGMAAADAKRIIREVLQGPLFAGRCCIVAFSSNTAQLSEGFSGIILEGGAVAAAGRASDLSKAACGACGWGAPEGRPRPRPSHAPAPSCGARRKSPLLGAGQKLELEAKEREGLEGQGQGAEKGAAGGVFGALAFLRLAGRGRVACVYLLLLVDQILQTGLDWVLLVAALQVRQSRSLFSFNWHFATCWVNLMLKVVLARAAASCCAAAGETFHRQWLLRVTKATNASASQVVARDMKVVDIGLSHQVWVLFAMLCSTLGLLCLVHVRLPQPLFGLLLALPAYATACWCLLKSFRQRVDFHRKQCACKSSVCKLLHDCFAPGMAARLMAKEPYVLEVEEKALQAYARQHAATAAPSAALMVQLSLCLSAVYTVAAVLTMSNSDDVMEVGLTLAPLALLVHFLLPCIDALNGFEDVGAAAGGLVHELEAGRRGVALRAKKTLGDRMSACNSVRAAFSNQFLQRGAEPSMEPCSPKFGGERDVLDARPATSREQRPHKGDDVVDICNGRRGYAVDLTQTHCKVRFFRRQAWSKHSEGGDGSKDVVESPQILPLQHIRPWTPQWDETLFSCGTRASLEPHAEPKSRLSPVPLRTSANTPSKLYRAPLLSVKIRKQVFREEREAVRGFRRTAETVCGSIAAAWRLVLDKKRAGRIKFTDLVRGGRQMGFLGNYRQLWQELTMHRSFHSHWIGLGDIDPQAAKLLQEFCDAFERRELTLEDLWEKHLKGEGDQRCSHREFMNAMENLGFSKKKSQAFFRLLDYGNQNDLSIDELELLDLQHRSSSVHFAMPNVRERGREQDAAAKKEALGDFYAFLSRKFRTLVAAWRQGLDADADGRLRFPEFCNACKRLGYRGRLKTVWRALDTNNVGYLTLGHIDRVAEEGLDDFRSFLEDNFRTLDDAWERVFDSDKSGRCNESHFVDSCKKLRYPGNALRVFKWLVAGRLENSDVGGVRRDLYIDDFDILGLRRRSETLNPTAEQRVLERQAKDRAEAEAMLGRFKLFLNQRFGNLVRAWRQRLDLNRSSTVHFTDFCQACRHMGFQGNLKALWLSLDSADKGEVCLDDLDPDAVTCLLDFTRLLRIFFDDLDSSWFAVLDPEASGRCTMEEFERACKVLGYIRDAKQLQRFLDICNNGVITIDELEVLGLPRGSMEEAQARAKVQPSEAREELDRILQARFGPSAAQGWRQGLCTGPLEQQWTEEMSVEEFCSRCRQLGFQGNLLALWAQVHGADDSLHDPRSAQFAAFVARVLHSVMALSIAPLTLPPTASLSLQASLQSLQACSTCQRQSTRLSDKSGHSWLGLSLGGLVLGLASSRGKPLAKSVRSASRAQAKLGFVQGLSVSSSRELKCKMQAVPAEKPSRTTLFTKAGADGVSLGDCPFSHSVQMALKMKGVDYDVVPCTEATKPAWLVSEVGGQMPCVVHEGVPHVDTKQILGWIEQQFPGPSLAVPEEFVSVVDRSQIFPGIAAYTKNTDSSKDEELKLNLQMALTRLRTHLFSVDSRFLAGDTPSLLDCDLLPKLYVLQNATKHFKGYSLDDLMVTDDVRMYYERASALPPFADSIIRHLVYIFQFFEAFSDVRACLDPELLQAHQLMLMGRKRAGMRTSTAERRIRLAASDQGASSRSSTAQTSTLNLFEKPVRDGGETQVKLLGRISLVDFLPVLHKELLQFRKKAMAKFHSAEDLWAVLLQESLKSGDSRLRKVEFAQASRRAIGLSSRCGHDGDGQSAPAMATGSSAPSAPAPPGSGEKSHLFNFTGISANKAGMGADRKLVADFVYEKSKNSQYTQHQLELDAKQQARAELVAKELRIAEARMSESELLSERRKIEAELEALEKHRDLSRTHCVVDMDMFYAAVEIRDQPSLASKPVAIGGLGMISTANYVARLYGVRAAMPGFIAVEMVRNPAAIGSKMPPDELVFITPNFAKYTQVAMETREIFRQYDPHFRAMSLDEAYLDLTDYLAAHGVSAEAAVQEMRDRVKARTGITCSAGIGPNRMVAKIASDERKPDGQSQVLPTREAVLEFMDRLPVRKLPGCGKVLENQISIMLGVQTCAELRAAAARVKRAFQGRKTCSFLLRACLGLSSDELAEEGGEVGNVARKSLSCERTFRAESEPAELRGRLRDLCRQVSEDMAASVPPLAGRVVALKTKASSFEVRNKQISLIQPVGFSPNFGKGGEDGREHAEQETARVTQELYKLLEPVLEEQFPCHLRLMGVRVSSFRDQRATLDKGQQLISFFQSKGSEQQEGPTAGAGPDNLNTGMPKPQIQEANVIDLDSSQEDQRDKSRSAYLVSVVQSVACECLKIKRIGTSTLTTGTNDVSGRFTGSADLVFEACDIEQRHSISLQDFNFLQIGVSFSKILQT</sequence>
<dbReference type="Pfam" id="PF22441">
    <property type="entry name" value="CLIC-like_N"/>
    <property type="match status" value="1"/>
</dbReference>
<keyword evidence="7" id="KW-0175">Coiled coil</keyword>
<feature type="region of interest" description="Disordered" evidence="8">
    <location>
        <begin position="2327"/>
        <end position="2362"/>
    </location>
</feature>
<evidence type="ECO:0000256" key="10">
    <source>
        <dbReference type="SAM" id="SignalP"/>
    </source>
</evidence>
<dbReference type="InterPro" id="IPR001126">
    <property type="entry name" value="UmuC"/>
</dbReference>
<feature type="domain" description="EF-hand" evidence="12">
    <location>
        <begin position="1444"/>
        <end position="1467"/>
    </location>
</feature>
<dbReference type="Gene3D" id="3.40.50.300">
    <property type="entry name" value="P-loop containing nucleotide triphosphate hydrolases"/>
    <property type="match status" value="1"/>
</dbReference>
<dbReference type="InterPro" id="IPR011992">
    <property type="entry name" value="EF-hand-dom_pair"/>
</dbReference>
<evidence type="ECO:0000256" key="2">
    <source>
        <dbReference type="ARBA" id="ARBA00007655"/>
    </source>
</evidence>
<dbReference type="OrthoDB" id="1747274at2759"/>
<comment type="subcellular location">
    <subcellularLocation>
        <location evidence="1">Membrane</location>
        <topology evidence="1">Single-pass membrane protein</topology>
    </subcellularLocation>
</comment>
<keyword evidence="15" id="KW-1185">Reference proteome</keyword>
<feature type="region of interest" description="Disordered" evidence="8">
    <location>
        <begin position="689"/>
        <end position="713"/>
    </location>
</feature>
<feature type="compositionally biased region" description="Basic and acidic residues" evidence="8">
    <location>
        <begin position="1094"/>
        <end position="1114"/>
    </location>
</feature>
<feature type="coiled-coil region" evidence="7">
    <location>
        <begin position="2406"/>
        <end position="2447"/>
    </location>
</feature>
<feature type="domain" description="UmuC" evidence="11">
    <location>
        <begin position="2457"/>
        <end position="2646"/>
    </location>
</feature>
<dbReference type="Gene3D" id="3.40.1170.60">
    <property type="match status" value="1"/>
</dbReference>
<dbReference type="InterPro" id="IPR017961">
    <property type="entry name" value="DNA_pol_Y-fam_little_finger"/>
</dbReference>
<dbReference type="GO" id="GO:0016020">
    <property type="term" value="C:membrane"/>
    <property type="evidence" value="ECO:0007669"/>
    <property type="project" value="UniProtKB-SubCell"/>
</dbReference>
<dbReference type="SUPFAM" id="SSF100879">
    <property type="entry name" value="Lesion bypass DNA polymerase (Y-family), little finger domain"/>
    <property type="match status" value="1"/>
</dbReference>
<dbReference type="Proteomes" id="UP000186817">
    <property type="component" value="Unassembled WGS sequence"/>
</dbReference>
<evidence type="ECO:0000256" key="9">
    <source>
        <dbReference type="SAM" id="Phobius"/>
    </source>
</evidence>
<feature type="compositionally biased region" description="Low complexity" evidence="8">
    <location>
        <begin position="2338"/>
        <end position="2350"/>
    </location>
</feature>
<keyword evidence="5 9" id="KW-1133">Transmembrane helix</keyword>
<dbReference type="InterPro" id="IPR036640">
    <property type="entry name" value="ABC1_TM_sf"/>
</dbReference>
<feature type="transmembrane region" description="Helical" evidence="9">
    <location>
        <begin position="173"/>
        <end position="194"/>
    </location>
</feature>
<evidence type="ECO:0000256" key="7">
    <source>
        <dbReference type="SAM" id="Coils"/>
    </source>
</evidence>
<dbReference type="GO" id="GO:0042276">
    <property type="term" value="P:error-prone translesion synthesis"/>
    <property type="evidence" value="ECO:0007669"/>
    <property type="project" value="TreeGrafter"/>
</dbReference>
<evidence type="ECO:0000256" key="5">
    <source>
        <dbReference type="ARBA" id="ARBA00022989"/>
    </source>
</evidence>
<dbReference type="Gene3D" id="3.40.30.10">
    <property type="entry name" value="Glutaredoxin"/>
    <property type="match status" value="1"/>
</dbReference>
<dbReference type="CDD" id="cd03586">
    <property type="entry name" value="PolY_Pol_IV_kappa"/>
    <property type="match status" value="1"/>
</dbReference>
<dbReference type="SUPFAM" id="SSF47473">
    <property type="entry name" value="EF-hand"/>
    <property type="match status" value="3"/>
</dbReference>
<evidence type="ECO:0000259" key="12">
    <source>
        <dbReference type="PROSITE" id="PS50222"/>
    </source>
</evidence>
<proteinExistence type="inferred from homology"/>
<evidence type="ECO:0000259" key="13">
    <source>
        <dbReference type="PROSITE" id="PS50893"/>
    </source>
</evidence>
<dbReference type="CDD" id="cd00570">
    <property type="entry name" value="GST_N_family"/>
    <property type="match status" value="1"/>
</dbReference>
<dbReference type="GO" id="GO:0003684">
    <property type="term" value="F:damaged DNA binding"/>
    <property type="evidence" value="ECO:0007669"/>
    <property type="project" value="InterPro"/>
</dbReference>
<dbReference type="InterPro" id="IPR050116">
    <property type="entry name" value="DNA_polymerase-Y"/>
</dbReference>
<dbReference type="EMBL" id="LSRX01001044">
    <property type="protein sequence ID" value="OLP84404.1"/>
    <property type="molecule type" value="Genomic_DNA"/>
</dbReference>
<keyword evidence="10" id="KW-0732">Signal</keyword>
<dbReference type="PROSITE" id="PS50173">
    <property type="entry name" value="UMUC"/>
    <property type="match status" value="1"/>
</dbReference>
<dbReference type="Pfam" id="PF00005">
    <property type="entry name" value="ABC_tran"/>
    <property type="match status" value="1"/>
</dbReference>
<comment type="caution">
    <text evidence="14">The sequence shown here is derived from an EMBL/GenBank/DDBJ whole genome shotgun (WGS) entry which is preliminary data.</text>
</comment>
<dbReference type="PANTHER" id="PTHR11076">
    <property type="entry name" value="DNA REPAIR POLYMERASE UMUC / TRANSFERASE FAMILY MEMBER"/>
    <property type="match status" value="1"/>
</dbReference>
<evidence type="ECO:0000313" key="14">
    <source>
        <dbReference type="EMBL" id="OLP84404.1"/>
    </source>
</evidence>
<dbReference type="Gene3D" id="3.30.70.270">
    <property type="match status" value="1"/>
</dbReference>
<dbReference type="Gene3D" id="1.20.1560.10">
    <property type="entry name" value="ABC transporter type 1, transmembrane domain"/>
    <property type="match status" value="2"/>
</dbReference>
<evidence type="ECO:0000259" key="11">
    <source>
        <dbReference type="PROSITE" id="PS50173"/>
    </source>
</evidence>
<organism evidence="14 15">
    <name type="scientific">Symbiodinium microadriaticum</name>
    <name type="common">Dinoflagellate</name>
    <name type="synonym">Zooxanthella microadriatica</name>
    <dbReference type="NCBI Taxonomy" id="2951"/>
    <lineage>
        <taxon>Eukaryota</taxon>
        <taxon>Sar</taxon>
        <taxon>Alveolata</taxon>
        <taxon>Dinophyceae</taxon>
        <taxon>Suessiales</taxon>
        <taxon>Symbiodiniaceae</taxon>
        <taxon>Symbiodinium</taxon>
    </lineage>
</organism>
<dbReference type="Pfam" id="PF00817">
    <property type="entry name" value="IMS"/>
    <property type="match status" value="1"/>
</dbReference>
<feature type="region of interest" description="Disordered" evidence="8">
    <location>
        <begin position="1082"/>
        <end position="1114"/>
    </location>
</feature>
<dbReference type="InterPro" id="IPR043502">
    <property type="entry name" value="DNA/RNA_pol_sf"/>
</dbReference>
<dbReference type="SUPFAM" id="SSF52833">
    <property type="entry name" value="Thioredoxin-like"/>
    <property type="match status" value="1"/>
</dbReference>
<dbReference type="InterPro" id="IPR003439">
    <property type="entry name" value="ABC_transporter-like_ATP-bd"/>
</dbReference>
<evidence type="ECO:0000256" key="3">
    <source>
        <dbReference type="ARBA" id="ARBA00016178"/>
    </source>
</evidence>
<dbReference type="PANTHER" id="PTHR11076:SF33">
    <property type="entry name" value="DNA POLYMERASE KAPPA"/>
    <property type="match status" value="1"/>
</dbReference>
<dbReference type="PROSITE" id="PS50222">
    <property type="entry name" value="EF_HAND_2"/>
    <property type="match status" value="1"/>
</dbReference>
<evidence type="ECO:0000256" key="6">
    <source>
        <dbReference type="ARBA" id="ARBA00023136"/>
    </source>
</evidence>
<dbReference type="GO" id="GO:0016887">
    <property type="term" value="F:ATP hydrolysis activity"/>
    <property type="evidence" value="ECO:0007669"/>
    <property type="project" value="InterPro"/>
</dbReference>
<dbReference type="InterPro" id="IPR022880">
    <property type="entry name" value="DNApol_IV"/>
</dbReference>
<evidence type="ECO:0000256" key="4">
    <source>
        <dbReference type="ARBA" id="ARBA00022692"/>
    </source>
</evidence>
<feature type="transmembrane region" description="Helical" evidence="9">
    <location>
        <begin position="75"/>
        <end position="95"/>
    </location>
</feature>
<accession>A0A1Q9CNA2</accession>
<feature type="domain" description="ABC transporter" evidence="13">
    <location>
        <begin position="479"/>
        <end position="691"/>
    </location>
</feature>
<feature type="region of interest" description="Disordered" evidence="8">
    <location>
        <begin position="2849"/>
        <end position="2873"/>
    </location>
</feature>
<dbReference type="SUPFAM" id="SSF52540">
    <property type="entry name" value="P-loop containing nucleoside triphosphate hydrolases"/>
    <property type="match status" value="1"/>
</dbReference>
<dbReference type="Gene3D" id="1.20.1050.10">
    <property type="match status" value="1"/>
</dbReference>
<dbReference type="InterPro" id="IPR027417">
    <property type="entry name" value="P-loop_NTPase"/>
</dbReference>
<dbReference type="GO" id="GO:0003887">
    <property type="term" value="F:DNA-directed DNA polymerase activity"/>
    <property type="evidence" value="ECO:0007669"/>
    <property type="project" value="InterPro"/>
</dbReference>
<evidence type="ECO:0000256" key="8">
    <source>
        <dbReference type="SAM" id="MobiDB-lite"/>
    </source>
</evidence>
<evidence type="ECO:0000313" key="15">
    <source>
        <dbReference type="Proteomes" id="UP000186817"/>
    </source>
</evidence>
<protein>
    <recommendedName>
        <fullName evidence="3">DNA polymerase kappa</fullName>
    </recommendedName>
</protein>
<dbReference type="Gene3D" id="1.10.238.10">
    <property type="entry name" value="EF-hand"/>
    <property type="match status" value="2"/>
</dbReference>
<name>A0A1Q9CNA2_SYMMI</name>
<dbReference type="InterPro" id="IPR053823">
    <property type="entry name" value="CLIC_N"/>
</dbReference>
<reference evidence="14 15" key="1">
    <citation type="submission" date="2016-02" db="EMBL/GenBank/DDBJ databases">
        <title>Genome analysis of coral dinoflagellate symbionts highlights evolutionary adaptations to a symbiotic lifestyle.</title>
        <authorList>
            <person name="Aranda M."/>
            <person name="Li Y."/>
            <person name="Liew Y.J."/>
            <person name="Baumgarten S."/>
            <person name="Simakov O."/>
            <person name="Wilson M."/>
            <person name="Piel J."/>
            <person name="Ashoor H."/>
            <person name="Bougouffa S."/>
            <person name="Bajic V.B."/>
            <person name="Ryu T."/>
            <person name="Ravasi T."/>
            <person name="Bayer T."/>
            <person name="Micklem G."/>
            <person name="Kim H."/>
            <person name="Bhak J."/>
            <person name="Lajeunesse T.C."/>
            <person name="Voolstra C.R."/>
        </authorList>
    </citation>
    <scope>NUCLEOTIDE SEQUENCE [LARGE SCALE GENOMIC DNA]</scope>
    <source>
        <strain evidence="14 15">CCMP2467</strain>
    </source>
</reference>
<dbReference type="PROSITE" id="PS50893">
    <property type="entry name" value="ABC_TRANSPORTER_2"/>
    <property type="match status" value="1"/>
</dbReference>
<gene>
    <name evidence="14" type="primary">mug40</name>
    <name evidence="14" type="ORF">AK812_SmicGene34710</name>
</gene>
<dbReference type="InterPro" id="IPR002048">
    <property type="entry name" value="EF_hand_dom"/>
</dbReference>